<accession>A0A251NW78</accession>
<feature type="compositionally biased region" description="Polar residues" evidence="3">
    <location>
        <begin position="669"/>
        <end position="680"/>
    </location>
</feature>
<evidence type="ECO:0000313" key="6">
    <source>
        <dbReference type="Proteomes" id="UP000006882"/>
    </source>
</evidence>
<dbReference type="GO" id="GO:0009664">
    <property type="term" value="P:plant-type cell wall organization"/>
    <property type="evidence" value="ECO:0007669"/>
    <property type="project" value="EnsemblPlants"/>
</dbReference>
<sequence>MDRAFTHQEERERTQQLQNQQLKLCLPFVRFRGFNNHNPLSIFGFWASKFLRNLHCRARLSNSCCLGRLQYNGMVVNNSAFCESPGFIEEGKAAMEGLVERNEGIIEGKREDSGECLGQVGTFGDLIEEKGRDSSSSSEFLTSETTGHEEQSHSSSDEETSSAPSLGWPIQKAEASDCTSQNGSEAAERTHLDDRNLEKQGSTISETELMKERFSKLLLGEDMSGCGNGVCTALAISNAITNLCATLFGQLWRLEPLPQEKKLMWRREMEWLLCVSDHIVELIPSWQTFPDGSKLEVMTCRPRSDLYVNLPALRKLDNMLLEILDSFVNTEFWYVDQGILAPDADGSSSFRRAFQRQEEKWWLPVPRVPPGGLHENTKRQLQHKRDCTSQILKAAMAINSITLADMEVPESYLEALPKNGRASLGDLIYRYISSDQFSPECLLDCLDLSSEHQAIEIANRVEASIYLWRKKANSKPTNNATRFSSRSSWEMVKELMVDAEKKELLPERAESLLMCLRQRFPGLPQTALDMSKIQYNKDVGKSILESYSRVLESLAFNIVARIDDLLYVDDLTRHSDQFSSISKVSIISHKSTPNPYSVPISSTPYKTAFTTPSFSPGQLVSPLRGDRSPFITSGKIPQRGLGVKKVLTDYLSIDAKGKDYSDPIEKPDSVSNTMQETLGSQMGMDSYQCTKASTSPASRDSITQE</sequence>
<feature type="compositionally biased region" description="Basic and acidic residues" evidence="3">
    <location>
        <begin position="186"/>
        <end position="198"/>
    </location>
</feature>
<dbReference type="PROSITE" id="PS51334">
    <property type="entry name" value="PRONE"/>
    <property type="match status" value="1"/>
</dbReference>
<dbReference type="GO" id="GO:0005085">
    <property type="term" value="F:guanyl-nucleotide exchange factor activity"/>
    <property type="evidence" value="ECO:0000318"/>
    <property type="project" value="GO_Central"/>
</dbReference>
<evidence type="ECO:0000256" key="2">
    <source>
        <dbReference type="PROSITE-ProRule" id="PRU00663"/>
    </source>
</evidence>
<dbReference type="GO" id="GO:0005829">
    <property type="term" value="C:cytosol"/>
    <property type="evidence" value="ECO:0007669"/>
    <property type="project" value="EnsemblPlants"/>
</dbReference>
<dbReference type="InterPro" id="IPR005512">
    <property type="entry name" value="PRONE_dom"/>
</dbReference>
<dbReference type="AlphaFoldDB" id="A0A251NW78"/>
<evidence type="ECO:0000259" key="4">
    <source>
        <dbReference type="PROSITE" id="PS51334"/>
    </source>
</evidence>
<evidence type="ECO:0000256" key="3">
    <source>
        <dbReference type="SAM" id="MobiDB-lite"/>
    </source>
</evidence>
<dbReference type="GO" id="GO:0005886">
    <property type="term" value="C:plasma membrane"/>
    <property type="evidence" value="ECO:0000318"/>
    <property type="project" value="GO_Central"/>
</dbReference>
<protein>
    <recommendedName>
        <fullName evidence="4">PRONE domain-containing protein</fullName>
    </recommendedName>
</protein>
<feature type="region of interest" description="Disordered" evidence="3">
    <location>
        <begin position="128"/>
        <end position="205"/>
    </location>
</feature>
<dbReference type="Proteomes" id="UP000006882">
    <property type="component" value="Chromosome G6"/>
</dbReference>
<dbReference type="Gramene" id="ONI03559">
    <property type="protein sequence ID" value="ONI03559"/>
    <property type="gene ID" value="PRUPE_6G264800"/>
</dbReference>
<dbReference type="FunFam" id="1.20.58.2010:FF:000001">
    <property type="entry name" value="Rop guanine nucleotide exchange factor 14"/>
    <property type="match status" value="1"/>
</dbReference>
<dbReference type="OrthoDB" id="1053009at2759"/>
<dbReference type="Pfam" id="PF03759">
    <property type="entry name" value="PRONE"/>
    <property type="match status" value="1"/>
</dbReference>
<dbReference type="Gene3D" id="1.20.58.2010">
    <property type="entry name" value="PRONE domain, subdomain 1"/>
    <property type="match status" value="2"/>
</dbReference>
<dbReference type="FunFam" id="1.20.58.2010:FF:000004">
    <property type="entry name" value="Rop guanine nucleotide exchange factor 1"/>
    <property type="match status" value="1"/>
</dbReference>
<feature type="region of interest" description="Disordered" evidence="3">
    <location>
        <begin position="661"/>
        <end position="705"/>
    </location>
</feature>
<reference evidence="5 6" key="1">
    <citation type="journal article" date="2013" name="Nat. Genet.">
        <title>The high-quality draft genome of peach (Prunus persica) identifies unique patterns of genetic diversity, domestication and genome evolution.</title>
        <authorList>
            <consortium name="International Peach Genome Initiative"/>
            <person name="Verde I."/>
            <person name="Abbott A.G."/>
            <person name="Scalabrin S."/>
            <person name="Jung S."/>
            <person name="Shu S."/>
            <person name="Marroni F."/>
            <person name="Zhebentyayeva T."/>
            <person name="Dettori M.T."/>
            <person name="Grimwood J."/>
            <person name="Cattonaro F."/>
            <person name="Zuccolo A."/>
            <person name="Rossini L."/>
            <person name="Jenkins J."/>
            <person name="Vendramin E."/>
            <person name="Meisel L.A."/>
            <person name="Decroocq V."/>
            <person name="Sosinski B."/>
            <person name="Prochnik S."/>
            <person name="Mitros T."/>
            <person name="Policriti A."/>
            <person name="Cipriani G."/>
            <person name="Dondini L."/>
            <person name="Ficklin S."/>
            <person name="Goodstein D.M."/>
            <person name="Xuan P."/>
            <person name="Del Fabbro C."/>
            <person name="Aramini V."/>
            <person name="Copetti D."/>
            <person name="Gonzalez S."/>
            <person name="Horner D.S."/>
            <person name="Falchi R."/>
            <person name="Lucas S."/>
            <person name="Mica E."/>
            <person name="Maldonado J."/>
            <person name="Lazzari B."/>
            <person name="Bielenberg D."/>
            <person name="Pirona R."/>
            <person name="Miculan M."/>
            <person name="Barakat A."/>
            <person name="Testolin R."/>
            <person name="Stella A."/>
            <person name="Tartarini S."/>
            <person name="Tonutti P."/>
            <person name="Arus P."/>
            <person name="Orellana A."/>
            <person name="Wells C."/>
            <person name="Main D."/>
            <person name="Vizzotto G."/>
            <person name="Silva H."/>
            <person name="Salamini F."/>
            <person name="Schmutz J."/>
            <person name="Morgante M."/>
            <person name="Rokhsar D.S."/>
        </authorList>
    </citation>
    <scope>NUCLEOTIDE SEQUENCE [LARGE SCALE GENOMIC DNA]</scope>
    <source>
        <strain evidence="6">cv. Nemared</strain>
    </source>
</reference>
<feature type="compositionally biased region" description="Polar residues" evidence="3">
    <location>
        <begin position="687"/>
        <end position="705"/>
    </location>
</feature>
<organism evidence="5 6">
    <name type="scientific">Prunus persica</name>
    <name type="common">Peach</name>
    <name type="synonym">Amygdalus persica</name>
    <dbReference type="NCBI Taxonomy" id="3760"/>
    <lineage>
        <taxon>Eukaryota</taxon>
        <taxon>Viridiplantae</taxon>
        <taxon>Streptophyta</taxon>
        <taxon>Embryophyta</taxon>
        <taxon>Tracheophyta</taxon>
        <taxon>Spermatophyta</taxon>
        <taxon>Magnoliopsida</taxon>
        <taxon>eudicotyledons</taxon>
        <taxon>Gunneridae</taxon>
        <taxon>Pentapetalae</taxon>
        <taxon>rosids</taxon>
        <taxon>fabids</taxon>
        <taxon>Rosales</taxon>
        <taxon>Rosaceae</taxon>
        <taxon>Amygdaloideae</taxon>
        <taxon>Amygdaleae</taxon>
        <taxon>Prunus</taxon>
    </lineage>
</organism>
<feature type="compositionally biased region" description="Basic and acidic residues" evidence="3">
    <location>
        <begin position="146"/>
        <end position="156"/>
    </location>
</feature>
<gene>
    <name evidence="5" type="ORF">PRUPE_6G264800</name>
</gene>
<dbReference type="STRING" id="3760.A0A251NW78"/>
<name>A0A251NW78_PRUPE</name>
<dbReference type="EMBL" id="CM007656">
    <property type="protein sequence ID" value="ONI03559.1"/>
    <property type="molecule type" value="Genomic_DNA"/>
</dbReference>
<evidence type="ECO:0000256" key="1">
    <source>
        <dbReference type="ARBA" id="ARBA00022658"/>
    </source>
</evidence>
<keyword evidence="6" id="KW-1185">Reference proteome</keyword>
<dbReference type="InterPro" id="IPR038937">
    <property type="entry name" value="RopGEF"/>
</dbReference>
<dbReference type="PANTHER" id="PTHR33101:SF14">
    <property type="entry name" value="ROP GUANINE NUCLEOTIDE EXCHANGE FACTOR 7"/>
    <property type="match status" value="1"/>
</dbReference>
<proteinExistence type="predicted"/>
<feature type="domain" description="PRONE" evidence="4">
    <location>
        <begin position="197"/>
        <end position="579"/>
    </location>
</feature>
<dbReference type="PANTHER" id="PTHR33101">
    <property type="entry name" value="ROP GUANINE NUCLEOTIDE EXCHANGE FACTOR 1"/>
    <property type="match status" value="1"/>
</dbReference>
<keyword evidence="1 2" id="KW-0344">Guanine-nucleotide releasing factor</keyword>
<evidence type="ECO:0000313" key="5">
    <source>
        <dbReference type="EMBL" id="ONI03559.1"/>
    </source>
</evidence>
<dbReference type="SMR" id="A0A251NW78"/>
<dbReference type="eggNOG" id="ENOG502QPIY">
    <property type="taxonomic scope" value="Eukaryota"/>
</dbReference>